<proteinExistence type="predicted"/>
<evidence type="ECO:0000313" key="5">
    <source>
        <dbReference type="Proteomes" id="UP000007881"/>
    </source>
</evidence>
<dbReference type="PANTHER" id="PTHR36442">
    <property type="entry name" value="CYCLIC-DI-AMP PHOSPHODIESTERASE PGPH"/>
    <property type="match status" value="1"/>
</dbReference>
<feature type="transmembrane region" description="Helical" evidence="2">
    <location>
        <begin position="466"/>
        <end position="492"/>
    </location>
</feature>
<dbReference type="HOGENOM" id="CLU_015767_1_1_0"/>
<feature type="transmembrane region" description="Helical" evidence="2">
    <location>
        <begin position="375"/>
        <end position="396"/>
    </location>
</feature>
<dbReference type="Pfam" id="PF07698">
    <property type="entry name" value="7TM-7TMR_HD"/>
    <property type="match status" value="1"/>
</dbReference>
<feature type="transmembrane region" description="Helical" evidence="2">
    <location>
        <begin position="408"/>
        <end position="428"/>
    </location>
</feature>
<feature type="transmembrane region" description="Helical" evidence="2">
    <location>
        <begin position="504"/>
        <end position="523"/>
    </location>
</feature>
<evidence type="ECO:0000259" key="3">
    <source>
        <dbReference type="SMART" id="SM00471"/>
    </source>
</evidence>
<dbReference type="InterPro" id="IPR003607">
    <property type="entry name" value="HD/PDEase_dom"/>
</dbReference>
<accession>I0IF75</accession>
<organism evidence="4 5">
    <name type="scientific">Phycisphaera mikurensis (strain NBRC 102666 / KCTC 22515 / FYK2301M01)</name>
    <dbReference type="NCBI Taxonomy" id="1142394"/>
    <lineage>
        <taxon>Bacteria</taxon>
        <taxon>Pseudomonadati</taxon>
        <taxon>Planctomycetota</taxon>
        <taxon>Phycisphaerae</taxon>
        <taxon>Phycisphaerales</taxon>
        <taxon>Phycisphaeraceae</taxon>
        <taxon>Phycisphaera</taxon>
    </lineage>
</organism>
<keyword evidence="2" id="KW-1133">Transmembrane helix</keyword>
<dbReference type="PATRIC" id="fig|1142394.8.peg.1804"/>
<keyword evidence="2" id="KW-0812">Transmembrane</keyword>
<dbReference type="RefSeq" id="WP_014437131.1">
    <property type="nucleotide sequence ID" value="NC_017080.1"/>
</dbReference>
<feature type="transmembrane region" description="Helical" evidence="2">
    <location>
        <begin position="435"/>
        <end position="454"/>
    </location>
</feature>
<dbReference type="InterPro" id="IPR052722">
    <property type="entry name" value="PgpH_phosphodiesterase"/>
</dbReference>
<dbReference type="KEGG" id="phm:PSMK_17540"/>
<feature type="transmembrane region" description="Helical" evidence="2">
    <location>
        <begin position="543"/>
        <end position="564"/>
    </location>
</feature>
<sequence>MAEPPAQSDNRPAEARPAASSRPREAGPRKPVKPAKSPPLTSAARRREARRQMPDRLASVWAWVAWFRHRHVVSAAVYVALFTLVGGMLAHSARTGPHHHQGELLDEARVARVGFTAVNEELTRREREAARAAVRPLYRHNGRYLDELRETLGNLPGLADRSFAELNTGLAEQMRIDAAAHAALAAWNRPEAEAAVGDAGGPDGPPASIRNWGALVDRVLAGWFRQPILSVAQWEEEEQRGRSQIRVLDPFEPAAAGAGPDERERDVFRGTLKRVDQEASLRERIVEVVRLAPEPLRPTFARVLETRVQPTYARDEAATEARRQAAHDAVEPVDDLLRPGDLIVPAGTTLGYAELRLLDAEEAAFRAQRTLGQRLFEGLGVLGITGLLGLVPWLYLFQGTSRIVRNPIRGLTFTLLMLVGQAVSILLAGVWPAGLYGSGTFGTLGVVMILAVVYDRPFAILAGTVHALLVSLSLDAGLPLLLVALTGVAAAALPLRDVRTRSKLVIVGAGAGLLMAGAALLVSAADPPAVLDEDRLTRLGLELLAPLISGFAAGLLIQGLLPVVEGVFRISTAMTLKDLNDNSRPLLQRLAREAPGTYQHSLRIADMAEAAAEAIGGDGLLARTGAMYHDIGKINKPQYFVENQGGGPNKHDKLSPAMSLLILVNHVKDGATMAREYNLPRQVVDFIETHHGTTLVEYFFHAARSAAEQKKMEARGCGGGVAAVSGGSEPKEFQYRYPGPRPRNRETAILLLCDGIEAAARSLTDPTPAQLQQLVHQMAMKRLLDGQFDHCSLTLAELSTIEQAITKTLCAIHHSRIKYPDGDRDKDRAKAATPPQDPASGETAERPALAVAS</sequence>
<dbReference type="PANTHER" id="PTHR36442:SF1">
    <property type="entry name" value="CYCLIC-DI-AMP PHOSPHODIESTERASE PGPH"/>
    <property type="match status" value="1"/>
</dbReference>
<dbReference type="STRING" id="1142394.PSMK_17540"/>
<dbReference type="SMART" id="SM00471">
    <property type="entry name" value="HDc"/>
    <property type="match status" value="1"/>
</dbReference>
<dbReference type="InterPro" id="IPR011621">
    <property type="entry name" value="Metal-dep_PHydrolase_7TM_intra"/>
</dbReference>
<protein>
    <submittedName>
        <fullName evidence="4">Hypothetical membrane protein</fullName>
    </submittedName>
</protein>
<dbReference type="Pfam" id="PF01966">
    <property type="entry name" value="HD"/>
    <property type="match status" value="1"/>
</dbReference>
<dbReference type="InterPro" id="IPR011624">
    <property type="entry name" value="Metal-dep_PHydrolase_7TM_extra"/>
</dbReference>
<dbReference type="Gene3D" id="1.10.3210.10">
    <property type="entry name" value="Hypothetical protein af1432"/>
    <property type="match status" value="1"/>
</dbReference>
<feature type="domain" description="HD/PDEase" evidence="3">
    <location>
        <begin position="593"/>
        <end position="768"/>
    </location>
</feature>
<dbReference type="EMBL" id="AP012338">
    <property type="protein sequence ID" value="BAM03913.1"/>
    <property type="molecule type" value="Genomic_DNA"/>
</dbReference>
<dbReference type="Pfam" id="PF07697">
    <property type="entry name" value="7TMR-HDED"/>
    <property type="match status" value="1"/>
</dbReference>
<dbReference type="SUPFAM" id="SSF109604">
    <property type="entry name" value="HD-domain/PDEase-like"/>
    <property type="match status" value="1"/>
</dbReference>
<dbReference type="Proteomes" id="UP000007881">
    <property type="component" value="Chromosome"/>
</dbReference>
<dbReference type="OrthoDB" id="9806952at2"/>
<dbReference type="eggNOG" id="COG1480">
    <property type="taxonomic scope" value="Bacteria"/>
</dbReference>
<feature type="region of interest" description="Disordered" evidence="1">
    <location>
        <begin position="820"/>
        <end position="853"/>
    </location>
</feature>
<feature type="region of interest" description="Disordered" evidence="1">
    <location>
        <begin position="1"/>
        <end position="49"/>
    </location>
</feature>
<keyword evidence="5" id="KW-1185">Reference proteome</keyword>
<evidence type="ECO:0000256" key="2">
    <source>
        <dbReference type="SAM" id="Phobius"/>
    </source>
</evidence>
<evidence type="ECO:0000256" key="1">
    <source>
        <dbReference type="SAM" id="MobiDB-lite"/>
    </source>
</evidence>
<dbReference type="NCBIfam" id="TIGR00277">
    <property type="entry name" value="HDIG"/>
    <property type="match status" value="1"/>
</dbReference>
<dbReference type="CDD" id="cd00077">
    <property type="entry name" value="HDc"/>
    <property type="match status" value="1"/>
</dbReference>
<feature type="compositionally biased region" description="Basic and acidic residues" evidence="1">
    <location>
        <begin position="820"/>
        <end position="830"/>
    </location>
</feature>
<keyword evidence="2" id="KW-0472">Membrane</keyword>
<evidence type="ECO:0000313" key="4">
    <source>
        <dbReference type="EMBL" id="BAM03913.1"/>
    </source>
</evidence>
<name>I0IF75_PHYMF</name>
<reference evidence="4 5" key="1">
    <citation type="submission" date="2012-02" db="EMBL/GenBank/DDBJ databases">
        <title>Complete genome sequence of Phycisphaera mikurensis NBRC 102666.</title>
        <authorList>
            <person name="Ankai A."/>
            <person name="Hosoyama A."/>
            <person name="Terui Y."/>
            <person name="Sekine M."/>
            <person name="Fukai R."/>
            <person name="Kato Y."/>
            <person name="Nakamura S."/>
            <person name="Yamada-Narita S."/>
            <person name="Kawakoshi A."/>
            <person name="Fukunaga Y."/>
            <person name="Yamazaki S."/>
            <person name="Fujita N."/>
        </authorList>
    </citation>
    <scope>NUCLEOTIDE SEQUENCE [LARGE SCALE GENOMIC DNA]</scope>
    <source>
        <strain evidence="5">NBRC 102666 / KCTC 22515 / FYK2301M01</strain>
    </source>
</reference>
<dbReference type="AlphaFoldDB" id="I0IF75"/>
<gene>
    <name evidence="4" type="ordered locus">PSMK_17540</name>
</gene>
<dbReference type="InterPro" id="IPR006675">
    <property type="entry name" value="HDIG_dom"/>
</dbReference>
<dbReference type="InterPro" id="IPR006674">
    <property type="entry name" value="HD_domain"/>
</dbReference>